<dbReference type="Proteomes" id="UP000292082">
    <property type="component" value="Unassembled WGS sequence"/>
</dbReference>
<dbReference type="EMBL" id="ML145098">
    <property type="protein sequence ID" value="TBU61511.1"/>
    <property type="molecule type" value="Genomic_DNA"/>
</dbReference>
<gene>
    <name evidence="1" type="ORF">BD310DRAFT_904748</name>
</gene>
<accession>A0A4Q9Q3B6</accession>
<sequence length="438" mass="47995">MAIDVGRGPLAHHAAYTNVLAAVRVVMDIAGPLSSQQLIVLPGQGLGFNRAHGRSKGRSSALLLSIFTGSVSVAATITSMLERYYCHPSRRASPVAHRPMTRNAERNILGIMPPALITCEGKGQSSPGNETNQDIHSQIFRLRTVPGMFSTGLFSALRSCMTSAWMYGDALMRLGKLEDASVAREALSYKHRMTQRATPGQNVARRAILRERIQRALGVYERASQRVPPLERSKKVIWTADMTEDASEQERTCADGLGSMQKVRGHTSRTKTYDKGKTKGGMAAWRSKWHKTEHESDIVASRVHTVASMMLLSAGQTDSVSTTVHSYHNKHLRGSKPKLRPKTLTIILPPDSRPEGPVLASSLPKPGTLRRICGADWKAEQLQAYCAVVKTSSVRRSGHQESTLTCQLAAAGARVQTSTRTRWLDKSLHATREMKGGE</sequence>
<reference evidence="1 2" key="1">
    <citation type="submission" date="2019-01" db="EMBL/GenBank/DDBJ databases">
        <title>Draft genome sequences of three monokaryotic isolates of the white-rot basidiomycete fungus Dichomitus squalens.</title>
        <authorList>
            <consortium name="DOE Joint Genome Institute"/>
            <person name="Lopez S.C."/>
            <person name="Andreopoulos B."/>
            <person name="Pangilinan J."/>
            <person name="Lipzen A."/>
            <person name="Riley R."/>
            <person name="Ahrendt S."/>
            <person name="Ng V."/>
            <person name="Barry K."/>
            <person name="Daum C."/>
            <person name="Grigoriev I.V."/>
            <person name="Hilden K.S."/>
            <person name="Makela M.R."/>
            <person name="de Vries R.P."/>
        </authorList>
    </citation>
    <scope>NUCLEOTIDE SEQUENCE [LARGE SCALE GENOMIC DNA]</scope>
    <source>
        <strain evidence="1 2">CBS 464.89</strain>
    </source>
</reference>
<keyword evidence="2" id="KW-1185">Reference proteome</keyword>
<protein>
    <submittedName>
        <fullName evidence="1">Uncharacterized protein</fullName>
    </submittedName>
</protein>
<organism evidence="1 2">
    <name type="scientific">Dichomitus squalens</name>
    <dbReference type="NCBI Taxonomy" id="114155"/>
    <lineage>
        <taxon>Eukaryota</taxon>
        <taxon>Fungi</taxon>
        <taxon>Dikarya</taxon>
        <taxon>Basidiomycota</taxon>
        <taxon>Agaricomycotina</taxon>
        <taxon>Agaricomycetes</taxon>
        <taxon>Polyporales</taxon>
        <taxon>Polyporaceae</taxon>
        <taxon>Dichomitus</taxon>
    </lineage>
</organism>
<evidence type="ECO:0000313" key="2">
    <source>
        <dbReference type="Proteomes" id="UP000292082"/>
    </source>
</evidence>
<dbReference type="AlphaFoldDB" id="A0A4Q9Q3B6"/>
<evidence type="ECO:0000313" key="1">
    <source>
        <dbReference type="EMBL" id="TBU61511.1"/>
    </source>
</evidence>
<name>A0A4Q9Q3B6_9APHY</name>
<proteinExistence type="predicted"/>